<protein>
    <recommendedName>
        <fullName evidence="8">3-phosphoshikimate 1-carboxyvinyltransferase</fullName>
        <ecNumber evidence="8">2.5.1.19</ecNumber>
    </recommendedName>
    <alternativeName>
        <fullName evidence="8">5-enolpyruvylshikimate-3-phosphate synthase</fullName>
        <shortName evidence="8">EPSP synthase</shortName>
        <shortName evidence="8">EPSPS</shortName>
    </alternativeName>
</protein>
<dbReference type="FunFam" id="3.65.10.10:FF:000004">
    <property type="entry name" value="3-phosphoshikimate 1-carboxyvinyltransferase"/>
    <property type="match status" value="1"/>
</dbReference>
<organism evidence="10 11">
    <name type="scientific">Xenorhabdus thuongxuanensis</name>
    <dbReference type="NCBI Taxonomy" id="1873484"/>
    <lineage>
        <taxon>Bacteria</taxon>
        <taxon>Pseudomonadati</taxon>
        <taxon>Pseudomonadota</taxon>
        <taxon>Gammaproteobacteria</taxon>
        <taxon>Enterobacterales</taxon>
        <taxon>Morganellaceae</taxon>
        <taxon>Xenorhabdus</taxon>
    </lineage>
</organism>
<dbReference type="PANTHER" id="PTHR21090">
    <property type="entry name" value="AROM/DEHYDROQUINATE SYNTHASE"/>
    <property type="match status" value="1"/>
</dbReference>
<evidence type="ECO:0000256" key="4">
    <source>
        <dbReference type="ARBA" id="ARBA00022605"/>
    </source>
</evidence>
<feature type="binding site" evidence="8">
    <location>
        <position position="27"/>
    </location>
    <ligand>
        <name>3-phosphoshikimate</name>
        <dbReference type="ChEBI" id="CHEBI:145989"/>
    </ligand>
</feature>
<dbReference type="NCBIfam" id="TIGR01356">
    <property type="entry name" value="aroA"/>
    <property type="match status" value="1"/>
</dbReference>
<evidence type="ECO:0000256" key="7">
    <source>
        <dbReference type="ARBA" id="ARBA00044633"/>
    </source>
</evidence>
<keyword evidence="3 8" id="KW-0963">Cytoplasm</keyword>
<feature type="binding site" evidence="8">
    <location>
        <position position="204"/>
    </location>
    <ligand>
        <name>3-phosphoshikimate</name>
        <dbReference type="ChEBI" id="CHEBI:145989"/>
    </ligand>
</feature>
<gene>
    <name evidence="8" type="primary">aroA</name>
    <name evidence="10" type="ORF">Xentx_00069</name>
</gene>
<keyword evidence="6 8" id="KW-0057">Aromatic amino acid biosynthesis</keyword>
<dbReference type="OrthoDB" id="9809920at2"/>
<feature type="binding site" evidence="8">
    <location>
        <position position="347"/>
    </location>
    <ligand>
        <name>3-phosphoshikimate</name>
        <dbReference type="ChEBI" id="CHEBI:145989"/>
    </ligand>
</feature>
<feature type="binding site" evidence="8">
    <location>
        <position position="176"/>
    </location>
    <ligand>
        <name>3-phosphoshikimate</name>
        <dbReference type="ChEBI" id="CHEBI:145989"/>
    </ligand>
</feature>
<dbReference type="GO" id="GO:0009423">
    <property type="term" value="P:chorismate biosynthetic process"/>
    <property type="evidence" value="ECO:0007669"/>
    <property type="project" value="UniProtKB-UniRule"/>
</dbReference>
<feature type="binding site" evidence="8">
    <location>
        <position position="177"/>
    </location>
    <ligand>
        <name>3-phosphoshikimate</name>
        <dbReference type="ChEBI" id="CHEBI:145989"/>
    </ligand>
</feature>
<name>A0A1Q5U933_9GAMM</name>
<feature type="binding site" evidence="8">
    <location>
        <position position="320"/>
    </location>
    <ligand>
        <name>3-phosphoshikimate</name>
        <dbReference type="ChEBI" id="CHEBI:145989"/>
    </ligand>
</feature>
<feature type="binding site" evidence="8">
    <location>
        <position position="178"/>
    </location>
    <ligand>
        <name>phosphoenolpyruvate</name>
        <dbReference type="ChEBI" id="CHEBI:58702"/>
    </ligand>
</feature>
<evidence type="ECO:0000256" key="2">
    <source>
        <dbReference type="ARBA" id="ARBA00009948"/>
    </source>
</evidence>
<dbReference type="GO" id="GO:0009073">
    <property type="term" value="P:aromatic amino acid family biosynthetic process"/>
    <property type="evidence" value="ECO:0007669"/>
    <property type="project" value="UniProtKB-KW"/>
</dbReference>
<feature type="binding site" evidence="8">
    <location>
        <position position="418"/>
    </location>
    <ligand>
        <name>phosphoenolpyruvate</name>
        <dbReference type="ChEBI" id="CHEBI:58702"/>
    </ligand>
</feature>
<feature type="binding site" evidence="8">
    <location>
        <position position="22"/>
    </location>
    <ligand>
        <name>3-phosphoshikimate</name>
        <dbReference type="ChEBI" id="CHEBI:145989"/>
    </ligand>
</feature>
<evidence type="ECO:0000313" key="10">
    <source>
        <dbReference type="EMBL" id="OKP08988.1"/>
    </source>
</evidence>
<dbReference type="EMBL" id="MKGR01000001">
    <property type="protein sequence ID" value="OKP08988.1"/>
    <property type="molecule type" value="Genomic_DNA"/>
</dbReference>
<evidence type="ECO:0000256" key="5">
    <source>
        <dbReference type="ARBA" id="ARBA00022679"/>
    </source>
</evidence>
<comment type="subunit">
    <text evidence="8">Monomer.</text>
</comment>
<feature type="domain" description="Enolpyruvate transferase" evidence="9">
    <location>
        <begin position="7"/>
        <end position="427"/>
    </location>
</feature>
<feature type="binding site" evidence="8">
    <location>
        <position position="131"/>
    </location>
    <ligand>
        <name>phosphoenolpyruvate</name>
        <dbReference type="ChEBI" id="CHEBI:58702"/>
    </ligand>
</feature>
<dbReference type="Gene3D" id="3.65.10.10">
    <property type="entry name" value="Enolpyruvate transferase domain"/>
    <property type="match status" value="2"/>
</dbReference>
<dbReference type="GO" id="GO:0005737">
    <property type="term" value="C:cytoplasm"/>
    <property type="evidence" value="ECO:0007669"/>
    <property type="project" value="UniProtKB-SubCell"/>
</dbReference>
<comment type="function">
    <text evidence="8">Catalyzes the transfer of the enolpyruvyl moiety of phosphoenolpyruvate (PEP) to the 5-hydroxyl of shikimate-3-phosphate (S3P) to produce enolpyruvyl shikimate-3-phosphate and inorganic phosphate.</text>
</comment>
<feature type="binding site" evidence="8">
    <location>
        <position position="343"/>
    </location>
    <ligand>
        <name>3-phosphoshikimate</name>
        <dbReference type="ChEBI" id="CHEBI:145989"/>
    </ligand>
</feature>
<dbReference type="HAMAP" id="MF_00210">
    <property type="entry name" value="EPSP_synth"/>
    <property type="match status" value="1"/>
</dbReference>
<dbReference type="InterPro" id="IPR013792">
    <property type="entry name" value="RNA3'P_cycl/enolpyr_Trfase_a/b"/>
</dbReference>
<evidence type="ECO:0000256" key="1">
    <source>
        <dbReference type="ARBA" id="ARBA00004811"/>
    </source>
</evidence>
<feature type="binding site" evidence="8">
    <location>
        <position position="23"/>
    </location>
    <ligand>
        <name>3-phosphoshikimate</name>
        <dbReference type="ChEBI" id="CHEBI:145989"/>
    </ligand>
</feature>
<sequence>MQSLTLQPISHINGTINLPGSKSVSNRALLLAALAKGTTRLTNLLDSDDIRYMLNALAVLGISYRLSADRTICEVDGIGGRITGKSDIELFLGNAGTAMRPLAAALCLGDSSLGDSGMSVVLTGEPRMKERPIGHLVDALRQGGAEIDYLEQENYPPLHIKGGFLGGKITVDGTVSSQFLTALLMAAPLAKNDTEIHIQGDLVSKPYIDITLALMKSFGVTVDNEQYQVFHIQGQQQYLSPGQYLVEGDASSASYFLAAAAIKGGTVRVTGIGRNSLQGDTKFANVLEQMGATIRWGDDFVECERGTLTGIDMDMNAIPDAAMTIATTALFAQGETVIRNIYNWRVKETDRLNAMATELRKIGAEVEEGHDYIRISPPEKLNHAEIETYNDHRIAMCFSLVALSDTPVTILDPGCTAKTFPDYFNQLEKLSQYTK</sequence>
<comment type="subcellular location">
    <subcellularLocation>
        <location evidence="8">Cytoplasm</location>
    </subcellularLocation>
</comment>
<keyword evidence="4 8" id="KW-0028">Amino-acid biosynthesis</keyword>
<dbReference type="EC" id="2.5.1.19" evidence="8"/>
<dbReference type="PROSITE" id="PS00885">
    <property type="entry name" value="EPSP_SYNTHASE_2"/>
    <property type="match status" value="1"/>
</dbReference>
<comment type="similarity">
    <text evidence="2 8">Belongs to the EPSP synthase family.</text>
</comment>
<keyword evidence="11" id="KW-1185">Reference proteome</keyword>
<keyword evidence="5 8" id="KW-0808">Transferase</keyword>
<evidence type="ECO:0000313" key="11">
    <source>
        <dbReference type="Proteomes" id="UP000186277"/>
    </source>
</evidence>
<dbReference type="GO" id="GO:0008652">
    <property type="term" value="P:amino acid biosynthetic process"/>
    <property type="evidence" value="ECO:0007669"/>
    <property type="project" value="UniProtKB-KW"/>
</dbReference>
<proteinExistence type="inferred from homology"/>
<dbReference type="GO" id="GO:0003866">
    <property type="term" value="F:3-phosphoshikimate 1-carboxyvinyltransferase activity"/>
    <property type="evidence" value="ECO:0007669"/>
    <property type="project" value="UniProtKB-UniRule"/>
</dbReference>
<dbReference type="InterPro" id="IPR023193">
    <property type="entry name" value="EPSP_synthase_CS"/>
</dbReference>
<dbReference type="Pfam" id="PF00275">
    <property type="entry name" value="EPSP_synthase"/>
    <property type="match status" value="1"/>
</dbReference>
<dbReference type="PIRSF" id="PIRSF000505">
    <property type="entry name" value="EPSPS"/>
    <property type="match status" value="1"/>
</dbReference>
<feature type="binding site" evidence="8">
    <location>
        <position position="96"/>
    </location>
    <ligand>
        <name>phosphoenolpyruvate</name>
        <dbReference type="ChEBI" id="CHEBI:58702"/>
    </ligand>
</feature>
<comment type="pathway">
    <text evidence="1 8">Metabolic intermediate biosynthesis; chorismate biosynthesis; chorismate from D-erythrose 4-phosphate and phosphoenolpyruvate: step 6/7.</text>
</comment>
<feature type="active site" description="Proton acceptor" evidence="8">
    <location>
        <position position="320"/>
    </location>
</feature>
<feature type="binding site" evidence="8">
    <location>
        <position position="393"/>
    </location>
    <ligand>
        <name>phosphoenolpyruvate</name>
        <dbReference type="ChEBI" id="CHEBI:58702"/>
    </ligand>
</feature>
<evidence type="ECO:0000256" key="6">
    <source>
        <dbReference type="ARBA" id="ARBA00023141"/>
    </source>
</evidence>
<dbReference type="InterPro" id="IPR036968">
    <property type="entry name" value="Enolpyruvate_Tfrase_sf"/>
</dbReference>
<evidence type="ECO:0000256" key="3">
    <source>
        <dbReference type="ARBA" id="ARBA00022490"/>
    </source>
</evidence>
<evidence type="ECO:0000259" key="9">
    <source>
        <dbReference type="Pfam" id="PF00275"/>
    </source>
</evidence>
<comment type="catalytic activity">
    <reaction evidence="7">
        <text>3-phosphoshikimate + phosphoenolpyruvate = 5-O-(1-carboxyvinyl)-3-phosphoshikimate + phosphate</text>
        <dbReference type="Rhea" id="RHEA:21256"/>
        <dbReference type="ChEBI" id="CHEBI:43474"/>
        <dbReference type="ChEBI" id="CHEBI:57701"/>
        <dbReference type="ChEBI" id="CHEBI:58702"/>
        <dbReference type="ChEBI" id="CHEBI:145989"/>
        <dbReference type="EC" id="2.5.1.19"/>
    </reaction>
    <physiologicalReaction direction="left-to-right" evidence="7">
        <dbReference type="Rhea" id="RHEA:21257"/>
    </physiologicalReaction>
</comment>
<dbReference type="InterPro" id="IPR001986">
    <property type="entry name" value="Enolpyruvate_Tfrase_dom"/>
</dbReference>
<dbReference type="AlphaFoldDB" id="A0A1Q5U933"/>
<feature type="binding site" evidence="8">
    <location>
        <position position="351"/>
    </location>
    <ligand>
        <name>phosphoenolpyruvate</name>
        <dbReference type="ChEBI" id="CHEBI:58702"/>
    </ligand>
</feature>
<dbReference type="CDD" id="cd01556">
    <property type="entry name" value="EPSP_synthase"/>
    <property type="match status" value="1"/>
</dbReference>
<accession>A0A1Q5U933</accession>
<dbReference type="PROSITE" id="PS00104">
    <property type="entry name" value="EPSP_SYNTHASE_1"/>
    <property type="match status" value="1"/>
</dbReference>
<feature type="binding site" evidence="8">
    <location>
        <position position="178"/>
    </location>
    <ligand>
        <name>3-phosphoshikimate</name>
        <dbReference type="ChEBI" id="CHEBI:145989"/>
    </ligand>
</feature>
<dbReference type="UniPathway" id="UPA00053">
    <property type="reaction ID" value="UER00089"/>
</dbReference>
<dbReference type="Proteomes" id="UP000186277">
    <property type="component" value="Unassembled WGS sequence"/>
</dbReference>
<reference evidence="10 11" key="1">
    <citation type="submission" date="2016-09" db="EMBL/GenBank/DDBJ databases">
        <title>Xenorhabdus thuongxuanensis sp. nov. and Xenorhabdus eapokensis sp. nov., isolated from Steinernema species.</title>
        <authorList>
            <person name="Kaempfer P."/>
            <person name="Tobias N.J."/>
            <person name="Phan Ke L."/>
            <person name="Bode H.B."/>
            <person name="Glaeser S.P."/>
        </authorList>
    </citation>
    <scope>NUCLEOTIDE SEQUENCE [LARGE SCALE GENOMIC DNA]</scope>
    <source>
        <strain evidence="10 11">30TX1</strain>
    </source>
</reference>
<comment type="caution">
    <text evidence="10">The sequence shown here is derived from an EMBL/GenBank/DDBJ whole genome shotgun (WGS) entry which is preliminary data.</text>
</comment>
<dbReference type="RefSeq" id="WP_074018290.1">
    <property type="nucleotide sequence ID" value="NZ_CAWMWP010000001.1"/>
</dbReference>
<dbReference type="SUPFAM" id="SSF55205">
    <property type="entry name" value="EPT/RTPC-like"/>
    <property type="match status" value="1"/>
</dbReference>
<dbReference type="InterPro" id="IPR006264">
    <property type="entry name" value="EPSP_synthase"/>
</dbReference>
<evidence type="ECO:0000256" key="8">
    <source>
        <dbReference type="HAMAP-Rule" id="MF_00210"/>
    </source>
</evidence>
<feature type="binding site" evidence="8">
    <location>
        <position position="22"/>
    </location>
    <ligand>
        <name>phosphoenolpyruvate</name>
        <dbReference type="ChEBI" id="CHEBI:58702"/>
    </ligand>
</feature>
<dbReference type="PANTHER" id="PTHR21090:SF5">
    <property type="entry name" value="PENTAFUNCTIONAL AROM POLYPEPTIDE"/>
    <property type="match status" value="1"/>
</dbReference>
<dbReference type="FunFam" id="3.65.10.10:FF:000003">
    <property type="entry name" value="3-phosphoshikimate 1-carboxyvinyltransferase"/>
    <property type="match status" value="1"/>
</dbReference>